<name>T1KNQ9_TETUR</name>
<evidence type="ECO:0000313" key="1">
    <source>
        <dbReference type="EnsemblMetazoa" id="tetur16g01870.1"/>
    </source>
</evidence>
<dbReference type="EMBL" id="CAEY01000277">
    <property type="status" value="NOT_ANNOTATED_CDS"/>
    <property type="molecule type" value="Genomic_DNA"/>
</dbReference>
<dbReference type="Proteomes" id="UP000015104">
    <property type="component" value="Unassembled WGS sequence"/>
</dbReference>
<reference evidence="1" key="2">
    <citation type="submission" date="2015-06" db="UniProtKB">
        <authorList>
            <consortium name="EnsemblMetazoa"/>
        </authorList>
    </citation>
    <scope>IDENTIFICATION</scope>
</reference>
<evidence type="ECO:0000313" key="2">
    <source>
        <dbReference type="Proteomes" id="UP000015104"/>
    </source>
</evidence>
<dbReference type="AlphaFoldDB" id="T1KNQ9"/>
<dbReference type="HOGENOM" id="CLU_1847645_0_0_1"/>
<keyword evidence="2" id="KW-1185">Reference proteome</keyword>
<dbReference type="EnsemblMetazoa" id="tetur16g01870.1">
    <property type="protein sequence ID" value="tetur16g01870.1"/>
    <property type="gene ID" value="tetur16g01870"/>
</dbReference>
<proteinExistence type="predicted"/>
<accession>T1KNQ9</accession>
<protein>
    <submittedName>
        <fullName evidence="1">Uncharacterized protein</fullName>
    </submittedName>
</protein>
<organism evidence="1 2">
    <name type="scientific">Tetranychus urticae</name>
    <name type="common">Two-spotted spider mite</name>
    <dbReference type="NCBI Taxonomy" id="32264"/>
    <lineage>
        <taxon>Eukaryota</taxon>
        <taxon>Metazoa</taxon>
        <taxon>Ecdysozoa</taxon>
        <taxon>Arthropoda</taxon>
        <taxon>Chelicerata</taxon>
        <taxon>Arachnida</taxon>
        <taxon>Acari</taxon>
        <taxon>Acariformes</taxon>
        <taxon>Trombidiformes</taxon>
        <taxon>Prostigmata</taxon>
        <taxon>Eleutherengona</taxon>
        <taxon>Raphignathae</taxon>
        <taxon>Tetranychoidea</taxon>
        <taxon>Tetranychidae</taxon>
        <taxon>Tetranychus</taxon>
    </lineage>
</organism>
<sequence length="139" mass="16386">MNRAWRHTARNRAAEAVRNRLNDGDCFTLGFCLHFLSDHDHLFDVNVELIDSMNSHGNECNSFWCKHKSTRVYLDKIIGILTNSELQKKIKAELPAERYSDNGDEWMKLLVNFNIQQYLLGFCTLHAHQRWRPYLPHRG</sequence>
<reference evidence="2" key="1">
    <citation type="submission" date="2011-08" db="EMBL/GenBank/DDBJ databases">
        <authorList>
            <person name="Rombauts S."/>
        </authorList>
    </citation>
    <scope>NUCLEOTIDE SEQUENCE</scope>
    <source>
        <strain evidence="2">London</strain>
    </source>
</reference>